<dbReference type="CDD" id="cd09725">
    <property type="entry name" value="Cas2_I_II_III"/>
    <property type="match status" value="1"/>
</dbReference>
<sequence length="88" mass="10199">MKLLVVYDVSDDSKRNKLANNLKKLGLERIQKSAFEGDLDSQRVKDLIRVVKIIVDTNTDIVHIIPLGIRDWERRIVIGKEGMEQWLV</sequence>
<dbReference type="GO" id="GO:0016787">
    <property type="term" value="F:hydrolase activity"/>
    <property type="evidence" value="ECO:0007669"/>
    <property type="project" value="UniProtKB-KW"/>
</dbReference>
<dbReference type="SUPFAM" id="SSF143430">
    <property type="entry name" value="TTP0101/SSO1404-like"/>
    <property type="match status" value="1"/>
</dbReference>
<evidence type="ECO:0000256" key="3">
    <source>
        <dbReference type="ARBA" id="ARBA00022723"/>
    </source>
</evidence>
<evidence type="ECO:0000256" key="6">
    <source>
        <dbReference type="ARBA" id="ARBA00022842"/>
    </source>
</evidence>
<dbReference type="AlphaFoldDB" id="A0A2U9IQ06"/>
<dbReference type="Proteomes" id="UP000248410">
    <property type="component" value="Chromosome"/>
</dbReference>
<dbReference type="GO" id="GO:0046872">
    <property type="term" value="F:metal ion binding"/>
    <property type="evidence" value="ECO:0007669"/>
    <property type="project" value="UniProtKB-UniRule"/>
</dbReference>
<comment type="function">
    <text evidence="8">CRISPR (clustered regularly interspaced short palindromic repeat), is an adaptive immune system that provides protection against mobile genetic elements (viruses, transposable elements and conjugative plasmids). CRISPR clusters contain sequences complementary to antecedent mobile elements and target invading nucleic acids. CRISPR clusters are transcribed and processed into CRISPR RNA (crRNA). Functions as a ssRNA-specific endoribonuclease. Involved in the integration of spacer DNA into the CRISPR cassette.</text>
</comment>
<evidence type="ECO:0000313" key="9">
    <source>
        <dbReference type="EMBL" id="AWR98101.1"/>
    </source>
</evidence>
<dbReference type="InterPro" id="IPR021127">
    <property type="entry name" value="CRISPR_associated_Cas2"/>
</dbReference>
<organism evidence="9 10">
    <name type="scientific">Acidianus sulfidivorans JP7</name>
    <dbReference type="NCBI Taxonomy" id="619593"/>
    <lineage>
        <taxon>Archaea</taxon>
        <taxon>Thermoproteota</taxon>
        <taxon>Thermoprotei</taxon>
        <taxon>Sulfolobales</taxon>
        <taxon>Sulfolobaceae</taxon>
        <taxon>Acidianus</taxon>
    </lineage>
</organism>
<protein>
    <recommendedName>
        <fullName evidence="8">CRISPR-associated endoribonuclease Cas2</fullName>
        <ecNumber evidence="8">3.1.-.-</ecNumber>
    </recommendedName>
</protein>
<gene>
    <name evidence="8 9" type="primary">cas2</name>
    <name evidence="9" type="ORF">DFR86_11525</name>
</gene>
<comment type="subunit">
    <text evidence="8">Homodimer, forms a heterotetramer with a Cas1 homodimer.</text>
</comment>
<dbReference type="GO" id="GO:0004521">
    <property type="term" value="F:RNA endonuclease activity"/>
    <property type="evidence" value="ECO:0007669"/>
    <property type="project" value="InterPro"/>
</dbReference>
<keyword evidence="2 8" id="KW-0540">Nuclease</keyword>
<keyword evidence="6 8" id="KW-0460">Magnesium</keyword>
<dbReference type="GO" id="GO:0051607">
    <property type="term" value="P:defense response to virus"/>
    <property type="evidence" value="ECO:0007669"/>
    <property type="project" value="UniProtKB-UniRule"/>
</dbReference>
<keyword evidence="3 8" id="KW-0479">Metal-binding</keyword>
<keyword evidence="10" id="KW-1185">Reference proteome</keyword>
<evidence type="ECO:0000313" key="10">
    <source>
        <dbReference type="Proteomes" id="UP000248410"/>
    </source>
</evidence>
<evidence type="ECO:0000256" key="7">
    <source>
        <dbReference type="ARBA" id="ARBA00023118"/>
    </source>
</evidence>
<dbReference type="GO" id="GO:0043571">
    <property type="term" value="P:maintenance of CRISPR repeat elements"/>
    <property type="evidence" value="ECO:0007669"/>
    <property type="project" value="UniProtKB-UniRule"/>
</dbReference>
<name>A0A2U9IQ06_9CREN</name>
<proteinExistence type="inferred from homology"/>
<evidence type="ECO:0000256" key="2">
    <source>
        <dbReference type="ARBA" id="ARBA00022722"/>
    </source>
</evidence>
<evidence type="ECO:0000256" key="8">
    <source>
        <dbReference type="HAMAP-Rule" id="MF_01471"/>
    </source>
</evidence>
<dbReference type="InterPro" id="IPR019199">
    <property type="entry name" value="Virulence_VapD/CRISPR_Cas2"/>
</dbReference>
<reference evidence="9 10" key="1">
    <citation type="submission" date="2018-05" db="EMBL/GenBank/DDBJ databases">
        <title>Complete Genome Sequences of Extremely Thermoacidophilic, Metal-Mobilizing Type-Strain Members of the Archaeal Family Sulfolobaceae: Acidianus brierleyi DSM-1651T, Acidianus sulfidivorans DSM-18786T, Metallosphaera hakonensis DSM-7519T, and Metallosphaera prunae DSM-10039T.</title>
        <authorList>
            <person name="Counts J.A."/>
            <person name="Kelly R.M."/>
        </authorList>
    </citation>
    <scope>NUCLEOTIDE SEQUENCE [LARGE SCALE GENOMIC DNA]</scope>
    <source>
        <strain evidence="9 10">JP7</strain>
    </source>
</reference>
<dbReference type="KEGG" id="asul:DFR86_11525"/>
<dbReference type="EC" id="3.1.-.-" evidence="8"/>
<dbReference type="OrthoDB" id="75992at2157"/>
<dbReference type="Pfam" id="PF09827">
    <property type="entry name" value="CRISPR_Cas2"/>
    <property type="match status" value="1"/>
</dbReference>
<dbReference type="PANTHER" id="PTHR34405:SF3">
    <property type="entry name" value="CRISPR-ASSOCIATED ENDORIBONUCLEASE CAS2 3"/>
    <property type="match status" value="1"/>
</dbReference>
<dbReference type="PANTHER" id="PTHR34405">
    <property type="entry name" value="CRISPR-ASSOCIATED ENDORIBONUCLEASE CAS2"/>
    <property type="match status" value="1"/>
</dbReference>
<dbReference type="EMBL" id="CP029288">
    <property type="protein sequence ID" value="AWR98101.1"/>
    <property type="molecule type" value="Genomic_DNA"/>
</dbReference>
<dbReference type="Gene3D" id="3.30.70.240">
    <property type="match status" value="1"/>
</dbReference>
<keyword evidence="7 8" id="KW-0051">Antiviral defense</keyword>
<dbReference type="GeneID" id="36838608"/>
<keyword evidence="5 8" id="KW-0378">Hydrolase</keyword>
<keyword evidence="4 8" id="KW-0255">Endonuclease</keyword>
<comment type="similarity">
    <text evidence="8">Belongs to the CRISPR-associated endoribonuclease Cas2 protein family.</text>
</comment>
<evidence type="ECO:0000256" key="4">
    <source>
        <dbReference type="ARBA" id="ARBA00022759"/>
    </source>
</evidence>
<dbReference type="NCBIfam" id="TIGR01573">
    <property type="entry name" value="cas2"/>
    <property type="match status" value="1"/>
</dbReference>
<evidence type="ECO:0000256" key="1">
    <source>
        <dbReference type="ARBA" id="ARBA00001946"/>
    </source>
</evidence>
<dbReference type="HAMAP" id="MF_01471">
    <property type="entry name" value="Cas2"/>
    <property type="match status" value="1"/>
</dbReference>
<feature type="binding site" evidence="8">
    <location>
        <position position="8"/>
    </location>
    <ligand>
        <name>Mg(2+)</name>
        <dbReference type="ChEBI" id="CHEBI:18420"/>
        <note>catalytic</note>
    </ligand>
</feature>
<accession>A0A2U9IQ06</accession>
<dbReference type="RefSeq" id="WP_110380991.1">
    <property type="nucleotide sequence ID" value="NZ_CP029288.2"/>
</dbReference>
<comment type="cofactor">
    <cofactor evidence="1 8">
        <name>Mg(2+)</name>
        <dbReference type="ChEBI" id="CHEBI:18420"/>
    </cofactor>
</comment>
<evidence type="ECO:0000256" key="5">
    <source>
        <dbReference type="ARBA" id="ARBA00022801"/>
    </source>
</evidence>